<feature type="signal peptide" evidence="7">
    <location>
        <begin position="1"/>
        <end position="27"/>
    </location>
</feature>
<sequence length="946" mass="102342">MGLLGIKRALLITLLLVTCLVPSFCSAERLSPPLDVQLKVLNCTAFQVQWKTAQRPTSTVHLTLLFSTLQDVEIGDLRAGTEYRVSVAAYGWAGEGRPSKSQDIRTSSQDTCMPPSPPSQPKATALSATKIALSWRQDGDHGSAPVNHFQVAYIRPELDTEWTSIKEPTETNSVVVKGLVPDTLYQFEIRAVNQHGISPPSTISDPLEPFPAISGRIWPLSSSTGTPPSEAGSDTVTRELATNGVVTTASTPPTQPFTSPSHTSTSASSLSISTPLHLAHSAPVTRKWTGSGPPLHNLPCGEIVCPANSFCINDLHRGGSRCHCSLGRGGDTCTEEVSIQFPRFHGSSYLTFEPLKKSSQVLRISLEFKTDMEDGMLLYCGENEHGRGDFTSLSCPQQAALQVGGAMRHMFDCGTGPARIMSRAPVVPGQWHSVTIYRDGPSGWLELDGSGRVLGRSQGNYTKITFHSPLYVGGSPNAYGLARAVGTSQGFQGCIQTLSINAKTLDLRPWPRGLALGGTNVGECREARCGVDTCANGGMCFSSQTSGSICLCPLGFRGPLCQEYFLLSLPHFNESLLSYFSAPWPQSSQHYLSFMEFEITFFPTSPDDGSLETIESFLPGVGLLSEPISIFGWHELRVSRTAKSGILQVDNQIPIEGIAEGAFTQINCNTPLYVGGVPNYISTKSSACVLRPFSGSIQKILLNDHVLHLTQGAAVGVNVENARHPCIDNPCANGGTCRPRWDEYECDCPLGYDGRHCQKVVTDAIETPQFIGRSYLTYDKKDILRRVSGSRTNVFMRFKSTAKDGLLLWRGDGPMRVNTDFLSLGLQDGAIVFSYNLGSGIATVMVNGTFGDGRWHRVKAVRDGPSGKLTVDDYGAKTGRSPGKMRQLNIHGGLYVGGLKEIALHTNKQYMQGLVGCISHFILSTDYHLSLVEDATDGKNINTCGN</sequence>
<organism evidence="11 12">
    <name type="scientific">Paramormyrops kingsleyae</name>
    <dbReference type="NCBI Taxonomy" id="1676925"/>
    <lineage>
        <taxon>Eukaryota</taxon>
        <taxon>Metazoa</taxon>
        <taxon>Chordata</taxon>
        <taxon>Craniata</taxon>
        <taxon>Vertebrata</taxon>
        <taxon>Euteleostomi</taxon>
        <taxon>Actinopterygii</taxon>
        <taxon>Neopterygii</taxon>
        <taxon>Teleostei</taxon>
        <taxon>Osteoglossocephala</taxon>
        <taxon>Osteoglossomorpha</taxon>
        <taxon>Osteoglossiformes</taxon>
        <taxon>Mormyridae</taxon>
        <taxon>Paramormyrops</taxon>
    </lineage>
</organism>
<dbReference type="Gene3D" id="2.10.25.10">
    <property type="entry name" value="Laminin"/>
    <property type="match status" value="2"/>
</dbReference>
<dbReference type="InterPro" id="IPR036116">
    <property type="entry name" value="FN3_sf"/>
</dbReference>
<keyword evidence="3" id="KW-0966">Cell projection</keyword>
<dbReference type="GO" id="GO:0042995">
    <property type="term" value="C:cell projection"/>
    <property type="evidence" value="ECO:0007669"/>
    <property type="project" value="UniProtKB-SubCell"/>
</dbReference>
<dbReference type="SMART" id="SM00181">
    <property type="entry name" value="EGF"/>
    <property type="match status" value="3"/>
</dbReference>
<dbReference type="FunFam" id="2.10.25.10:FF:000220">
    <property type="entry name" value="pikachurin isoform X3"/>
    <property type="match status" value="1"/>
</dbReference>
<dbReference type="PANTHER" id="PTHR15036:SF88">
    <property type="entry name" value="PIKACHURIN"/>
    <property type="match status" value="1"/>
</dbReference>
<evidence type="ECO:0000256" key="3">
    <source>
        <dbReference type="ARBA" id="ARBA00023273"/>
    </source>
</evidence>
<dbReference type="Pfam" id="PF02210">
    <property type="entry name" value="Laminin_G_2"/>
    <property type="match status" value="1"/>
</dbReference>
<evidence type="ECO:0000256" key="7">
    <source>
        <dbReference type="SAM" id="SignalP"/>
    </source>
</evidence>
<dbReference type="PROSITE" id="PS50025">
    <property type="entry name" value="LAM_G_DOMAIN"/>
    <property type="match status" value="3"/>
</dbReference>
<dbReference type="GeneTree" id="ENSGT00940000158504"/>
<dbReference type="Pfam" id="PF25016">
    <property type="entry name" value="EGF_Pikachurin"/>
    <property type="match status" value="1"/>
</dbReference>
<feature type="domain" description="Laminin G" evidence="8">
    <location>
        <begin position="339"/>
        <end position="524"/>
    </location>
</feature>
<dbReference type="Proteomes" id="UP000261540">
    <property type="component" value="Unplaced"/>
</dbReference>
<dbReference type="SMART" id="SM00282">
    <property type="entry name" value="LamG"/>
    <property type="match status" value="3"/>
</dbReference>
<dbReference type="CDD" id="cd00054">
    <property type="entry name" value="EGF_CA"/>
    <property type="match status" value="1"/>
</dbReference>
<feature type="disulfide bond" evidence="5">
    <location>
        <begin position="917"/>
        <end position="944"/>
    </location>
</feature>
<comment type="subcellular location">
    <subcellularLocation>
        <location evidence="1">Cell projection</location>
    </subcellularLocation>
</comment>
<dbReference type="Pfam" id="PF00008">
    <property type="entry name" value="EGF"/>
    <property type="match status" value="1"/>
</dbReference>
<keyword evidence="4" id="KW-0245">EGF-like domain</keyword>
<dbReference type="Pfam" id="PF00054">
    <property type="entry name" value="Laminin_G_1"/>
    <property type="match status" value="2"/>
</dbReference>
<feature type="region of interest" description="Disordered" evidence="6">
    <location>
        <begin position="247"/>
        <end position="268"/>
    </location>
</feature>
<dbReference type="InterPro" id="IPR000742">
    <property type="entry name" value="EGF"/>
</dbReference>
<feature type="disulfide bond" evidence="4">
    <location>
        <begin position="748"/>
        <end position="757"/>
    </location>
</feature>
<feature type="domain" description="EGF-like" evidence="9">
    <location>
        <begin position="525"/>
        <end position="562"/>
    </location>
</feature>
<reference evidence="11" key="2">
    <citation type="submission" date="2025-09" db="UniProtKB">
        <authorList>
            <consortium name="Ensembl"/>
        </authorList>
    </citation>
    <scope>IDENTIFICATION</scope>
</reference>
<dbReference type="SMART" id="SM00060">
    <property type="entry name" value="FN3"/>
    <property type="match status" value="2"/>
</dbReference>
<feature type="domain" description="EGF-like" evidence="9">
    <location>
        <begin position="722"/>
        <end position="758"/>
    </location>
</feature>
<feature type="region of interest" description="Disordered" evidence="6">
    <location>
        <begin position="94"/>
        <end position="123"/>
    </location>
</feature>
<dbReference type="InterPro" id="IPR003961">
    <property type="entry name" value="FN3_dom"/>
</dbReference>
<evidence type="ECO:0000256" key="4">
    <source>
        <dbReference type="PROSITE-ProRule" id="PRU00076"/>
    </source>
</evidence>
<evidence type="ECO:0000313" key="12">
    <source>
        <dbReference type="Proteomes" id="UP000261540"/>
    </source>
</evidence>
<feature type="domain" description="Fibronectin type-III" evidence="10">
    <location>
        <begin position="117"/>
        <end position="212"/>
    </location>
</feature>
<evidence type="ECO:0000256" key="1">
    <source>
        <dbReference type="ARBA" id="ARBA00004316"/>
    </source>
</evidence>
<dbReference type="InterPro" id="IPR013783">
    <property type="entry name" value="Ig-like_fold"/>
</dbReference>
<dbReference type="STRING" id="1676925.ENSPKIP00000000911"/>
<proteinExistence type="predicted"/>
<accession>A0A3B3Q675</accession>
<dbReference type="PROSITE" id="PS00022">
    <property type="entry name" value="EGF_1"/>
    <property type="match status" value="3"/>
</dbReference>
<feature type="domain" description="Fibronectin type-III" evidence="10">
    <location>
        <begin position="21"/>
        <end position="109"/>
    </location>
</feature>
<feature type="disulfide bond" evidence="4">
    <location>
        <begin position="324"/>
        <end position="333"/>
    </location>
</feature>
<dbReference type="SMART" id="SM00179">
    <property type="entry name" value="EGF_CA"/>
    <property type="match status" value="2"/>
</dbReference>
<evidence type="ECO:0000256" key="5">
    <source>
        <dbReference type="PROSITE-ProRule" id="PRU00122"/>
    </source>
</evidence>
<dbReference type="PROSITE" id="PS01186">
    <property type="entry name" value="EGF_2"/>
    <property type="match status" value="2"/>
</dbReference>
<protein>
    <submittedName>
        <fullName evidence="11">EGF like, fibronectin type III and laminin G domains</fullName>
    </submittedName>
</protein>
<feature type="domain" description="Laminin G" evidence="8">
    <location>
        <begin position="538"/>
        <end position="726"/>
    </location>
</feature>
<dbReference type="PROSITE" id="PS50026">
    <property type="entry name" value="EGF_3"/>
    <property type="match status" value="3"/>
</dbReference>
<keyword evidence="12" id="KW-1185">Reference proteome</keyword>
<dbReference type="InterPro" id="IPR013320">
    <property type="entry name" value="ConA-like_dom_sf"/>
</dbReference>
<keyword evidence="7" id="KW-0732">Signal</keyword>
<dbReference type="FunFam" id="2.60.120.200:FF:000363">
    <property type="entry name" value="Agrin, putative"/>
    <property type="match status" value="1"/>
</dbReference>
<name>A0A3B3Q675_9TELE</name>
<dbReference type="AlphaFoldDB" id="A0A3B3Q675"/>
<evidence type="ECO:0000256" key="6">
    <source>
        <dbReference type="SAM" id="MobiDB-lite"/>
    </source>
</evidence>
<evidence type="ECO:0000259" key="9">
    <source>
        <dbReference type="PROSITE" id="PS50026"/>
    </source>
</evidence>
<feature type="disulfide bond" evidence="4">
    <location>
        <begin position="552"/>
        <end position="561"/>
    </location>
</feature>
<evidence type="ECO:0000313" key="11">
    <source>
        <dbReference type="Ensembl" id="ENSPKIP00000000911.1"/>
    </source>
</evidence>
<dbReference type="InterPro" id="IPR050372">
    <property type="entry name" value="Neurexin-related_CASP"/>
</dbReference>
<dbReference type="CDD" id="cd00110">
    <property type="entry name" value="LamG"/>
    <property type="match status" value="3"/>
</dbReference>
<evidence type="ECO:0000259" key="8">
    <source>
        <dbReference type="PROSITE" id="PS50025"/>
    </source>
</evidence>
<dbReference type="InterPro" id="IPR056943">
    <property type="entry name" value="EGF_Pikachurin"/>
</dbReference>
<dbReference type="InterPro" id="IPR001881">
    <property type="entry name" value="EGF-like_Ca-bd_dom"/>
</dbReference>
<dbReference type="InterPro" id="IPR001791">
    <property type="entry name" value="Laminin_G"/>
</dbReference>
<dbReference type="PANTHER" id="PTHR15036">
    <property type="entry name" value="PIKACHURIN-LIKE PROTEIN"/>
    <property type="match status" value="1"/>
</dbReference>
<dbReference type="PROSITE" id="PS50853">
    <property type="entry name" value="FN3"/>
    <property type="match status" value="2"/>
</dbReference>
<evidence type="ECO:0000259" key="10">
    <source>
        <dbReference type="PROSITE" id="PS50853"/>
    </source>
</evidence>
<dbReference type="Ensembl" id="ENSPKIT00000024815.1">
    <property type="protein sequence ID" value="ENSPKIP00000000911.1"/>
    <property type="gene ID" value="ENSPKIG00000019380.1"/>
</dbReference>
<dbReference type="GO" id="GO:0005604">
    <property type="term" value="C:basement membrane"/>
    <property type="evidence" value="ECO:0007669"/>
    <property type="project" value="UniProtKB-ARBA"/>
</dbReference>
<evidence type="ECO:0000256" key="2">
    <source>
        <dbReference type="ARBA" id="ARBA00023157"/>
    </source>
</evidence>
<feature type="disulfide bond" evidence="4">
    <location>
        <begin position="305"/>
        <end position="322"/>
    </location>
</feature>
<feature type="domain" description="EGF-like" evidence="9">
    <location>
        <begin position="296"/>
        <end position="334"/>
    </location>
</feature>
<keyword evidence="2 4" id="KW-1015">Disulfide bond</keyword>
<dbReference type="CDD" id="cd00063">
    <property type="entry name" value="FN3"/>
    <property type="match status" value="2"/>
</dbReference>
<feature type="domain" description="Laminin G" evidence="8">
    <location>
        <begin position="765"/>
        <end position="944"/>
    </location>
</feature>
<reference evidence="11" key="1">
    <citation type="submission" date="2025-08" db="UniProtKB">
        <authorList>
            <consortium name="Ensembl"/>
        </authorList>
    </citation>
    <scope>IDENTIFICATION</scope>
</reference>
<dbReference type="Pfam" id="PF00041">
    <property type="entry name" value="fn3"/>
    <property type="match status" value="1"/>
</dbReference>
<dbReference type="SUPFAM" id="SSF49265">
    <property type="entry name" value="Fibronectin type III"/>
    <property type="match status" value="1"/>
</dbReference>
<dbReference type="SUPFAM" id="SSF49899">
    <property type="entry name" value="Concanavalin A-like lectins/glucanases"/>
    <property type="match status" value="3"/>
</dbReference>
<dbReference type="GO" id="GO:0005509">
    <property type="term" value="F:calcium ion binding"/>
    <property type="evidence" value="ECO:0007669"/>
    <property type="project" value="InterPro"/>
</dbReference>
<comment type="caution">
    <text evidence="4">Lacks conserved residue(s) required for the propagation of feature annotation.</text>
</comment>
<dbReference type="Gene3D" id="2.60.120.200">
    <property type="match status" value="3"/>
</dbReference>
<feature type="chain" id="PRO_5017387176" evidence="7">
    <location>
        <begin position="28"/>
        <end position="946"/>
    </location>
</feature>
<dbReference type="Gene3D" id="2.60.40.10">
    <property type="entry name" value="Immunoglobulins"/>
    <property type="match status" value="2"/>
</dbReference>